<evidence type="ECO:0000313" key="1">
    <source>
        <dbReference type="EMBL" id="KOC62225.1"/>
    </source>
</evidence>
<organism evidence="1 2">
    <name type="scientific">Habropoda laboriosa</name>
    <dbReference type="NCBI Taxonomy" id="597456"/>
    <lineage>
        <taxon>Eukaryota</taxon>
        <taxon>Metazoa</taxon>
        <taxon>Ecdysozoa</taxon>
        <taxon>Arthropoda</taxon>
        <taxon>Hexapoda</taxon>
        <taxon>Insecta</taxon>
        <taxon>Pterygota</taxon>
        <taxon>Neoptera</taxon>
        <taxon>Endopterygota</taxon>
        <taxon>Hymenoptera</taxon>
        <taxon>Apocrita</taxon>
        <taxon>Aculeata</taxon>
        <taxon>Apoidea</taxon>
        <taxon>Anthophila</taxon>
        <taxon>Apidae</taxon>
        <taxon>Habropoda</taxon>
    </lineage>
</organism>
<sequence>MTRSTKNGTYTQYLETPKLSIPDTPLLQGNNRKQMIAEKMKYDVRRNYPIYGEREIKNRSDNNTLARMRWCTTHVHKSEYYVEMVEDVSIRPTTCT</sequence>
<proteinExistence type="predicted"/>
<protein>
    <submittedName>
        <fullName evidence="1">Uncharacterized protein</fullName>
    </submittedName>
</protein>
<dbReference type="AlphaFoldDB" id="A0A0L7QUD2"/>
<reference evidence="1 2" key="1">
    <citation type="submission" date="2015-07" db="EMBL/GenBank/DDBJ databases">
        <title>The genome of Habropoda laboriosa.</title>
        <authorList>
            <person name="Pan H."/>
            <person name="Kapheim K."/>
        </authorList>
    </citation>
    <scope>NUCLEOTIDE SEQUENCE [LARGE SCALE GENOMIC DNA]</scope>
    <source>
        <strain evidence="1">0110345459</strain>
    </source>
</reference>
<keyword evidence="2" id="KW-1185">Reference proteome</keyword>
<accession>A0A0L7QUD2</accession>
<gene>
    <name evidence="1" type="ORF">WH47_03983</name>
</gene>
<evidence type="ECO:0000313" key="2">
    <source>
        <dbReference type="Proteomes" id="UP000053825"/>
    </source>
</evidence>
<dbReference type="EMBL" id="KQ414735">
    <property type="protein sequence ID" value="KOC62225.1"/>
    <property type="molecule type" value="Genomic_DNA"/>
</dbReference>
<dbReference type="Proteomes" id="UP000053825">
    <property type="component" value="Unassembled WGS sequence"/>
</dbReference>
<name>A0A0L7QUD2_9HYME</name>